<gene>
    <name evidence="2" type="ORF">BDQ12DRAFT_253941</name>
</gene>
<reference evidence="2 3" key="1">
    <citation type="journal article" date="2019" name="Nat. Ecol. Evol.">
        <title>Megaphylogeny resolves global patterns of mushroom evolution.</title>
        <authorList>
            <person name="Varga T."/>
            <person name="Krizsan K."/>
            <person name="Foldi C."/>
            <person name="Dima B."/>
            <person name="Sanchez-Garcia M."/>
            <person name="Sanchez-Ramirez S."/>
            <person name="Szollosi G.J."/>
            <person name="Szarkandi J.G."/>
            <person name="Papp V."/>
            <person name="Albert L."/>
            <person name="Andreopoulos W."/>
            <person name="Angelini C."/>
            <person name="Antonin V."/>
            <person name="Barry K.W."/>
            <person name="Bougher N.L."/>
            <person name="Buchanan P."/>
            <person name="Buyck B."/>
            <person name="Bense V."/>
            <person name="Catcheside P."/>
            <person name="Chovatia M."/>
            <person name="Cooper J."/>
            <person name="Damon W."/>
            <person name="Desjardin D."/>
            <person name="Finy P."/>
            <person name="Geml J."/>
            <person name="Haridas S."/>
            <person name="Hughes K."/>
            <person name="Justo A."/>
            <person name="Karasinski D."/>
            <person name="Kautmanova I."/>
            <person name="Kiss B."/>
            <person name="Kocsube S."/>
            <person name="Kotiranta H."/>
            <person name="LaButti K.M."/>
            <person name="Lechner B.E."/>
            <person name="Liimatainen K."/>
            <person name="Lipzen A."/>
            <person name="Lukacs Z."/>
            <person name="Mihaltcheva S."/>
            <person name="Morgado L.N."/>
            <person name="Niskanen T."/>
            <person name="Noordeloos M.E."/>
            <person name="Ohm R.A."/>
            <person name="Ortiz-Santana B."/>
            <person name="Ovrebo C."/>
            <person name="Racz N."/>
            <person name="Riley R."/>
            <person name="Savchenko A."/>
            <person name="Shiryaev A."/>
            <person name="Soop K."/>
            <person name="Spirin V."/>
            <person name="Szebenyi C."/>
            <person name="Tomsovsky M."/>
            <person name="Tulloss R.E."/>
            <person name="Uehling J."/>
            <person name="Grigoriev I.V."/>
            <person name="Vagvolgyi C."/>
            <person name="Papp T."/>
            <person name="Martin F.M."/>
            <person name="Miettinen O."/>
            <person name="Hibbett D.S."/>
            <person name="Nagy L.G."/>
        </authorList>
    </citation>
    <scope>NUCLEOTIDE SEQUENCE [LARGE SCALE GENOMIC DNA]</scope>
    <source>
        <strain evidence="2 3">CBS 166.37</strain>
    </source>
</reference>
<dbReference type="EMBL" id="ML213615">
    <property type="protein sequence ID" value="TFK36223.1"/>
    <property type="molecule type" value="Genomic_DNA"/>
</dbReference>
<feature type="compositionally biased region" description="Polar residues" evidence="1">
    <location>
        <begin position="30"/>
        <end position="40"/>
    </location>
</feature>
<organism evidence="2 3">
    <name type="scientific">Crucibulum laeve</name>
    <dbReference type="NCBI Taxonomy" id="68775"/>
    <lineage>
        <taxon>Eukaryota</taxon>
        <taxon>Fungi</taxon>
        <taxon>Dikarya</taxon>
        <taxon>Basidiomycota</taxon>
        <taxon>Agaricomycotina</taxon>
        <taxon>Agaricomycetes</taxon>
        <taxon>Agaricomycetidae</taxon>
        <taxon>Agaricales</taxon>
        <taxon>Agaricineae</taxon>
        <taxon>Nidulariaceae</taxon>
        <taxon>Crucibulum</taxon>
    </lineage>
</organism>
<dbReference type="AlphaFoldDB" id="A0A5C3LUZ7"/>
<dbReference type="Proteomes" id="UP000308652">
    <property type="component" value="Unassembled WGS sequence"/>
</dbReference>
<proteinExistence type="predicted"/>
<feature type="compositionally biased region" description="Polar residues" evidence="1">
    <location>
        <begin position="53"/>
        <end position="69"/>
    </location>
</feature>
<feature type="region of interest" description="Disordered" evidence="1">
    <location>
        <begin position="100"/>
        <end position="120"/>
    </location>
</feature>
<evidence type="ECO:0000313" key="2">
    <source>
        <dbReference type="EMBL" id="TFK36223.1"/>
    </source>
</evidence>
<feature type="region of interest" description="Disordered" evidence="1">
    <location>
        <begin position="26"/>
        <end position="69"/>
    </location>
</feature>
<evidence type="ECO:0000256" key="1">
    <source>
        <dbReference type="SAM" id="MobiDB-lite"/>
    </source>
</evidence>
<sequence>MSNGPNNSEISRSATALIDADTLQPIEAKTISTSHTSQEQQDLKMPVDDGPQPASTTADNKLHQRQSSHVQTSLRSVYWSYLNDIQVKVCLQWERPSERGTGKRRLRLAYQPYRGRGGVP</sequence>
<name>A0A5C3LUZ7_9AGAR</name>
<keyword evidence="3" id="KW-1185">Reference proteome</keyword>
<evidence type="ECO:0000313" key="3">
    <source>
        <dbReference type="Proteomes" id="UP000308652"/>
    </source>
</evidence>
<protein>
    <submittedName>
        <fullName evidence="2">Uncharacterized protein</fullName>
    </submittedName>
</protein>
<accession>A0A5C3LUZ7</accession>